<reference evidence="6 7" key="1">
    <citation type="submission" date="2020-02" db="EMBL/GenBank/DDBJ databases">
        <authorList>
            <person name="Li X.-J."/>
            <person name="Feng X.-M."/>
        </authorList>
    </citation>
    <scope>NUCLEOTIDE SEQUENCE [LARGE SCALE GENOMIC DNA]</scope>
    <source>
        <strain evidence="6 7">CGMCC 4.7225</strain>
    </source>
</reference>
<feature type="domain" description="ABC transporter" evidence="5">
    <location>
        <begin position="242"/>
        <end position="479"/>
    </location>
</feature>
<dbReference type="PANTHER" id="PTHR43790:SF9">
    <property type="entry name" value="GALACTOFURANOSE TRANSPORTER ATP-BINDING PROTEIN YTFR"/>
    <property type="match status" value="1"/>
</dbReference>
<keyword evidence="3" id="KW-0547">Nucleotide-binding</keyword>
<evidence type="ECO:0000256" key="4">
    <source>
        <dbReference type="ARBA" id="ARBA00022840"/>
    </source>
</evidence>
<keyword evidence="4 6" id="KW-0067">ATP-binding</keyword>
<keyword evidence="7" id="KW-1185">Reference proteome</keyword>
<dbReference type="SMART" id="SM00382">
    <property type="entry name" value="AAA"/>
    <property type="match status" value="1"/>
</dbReference>
<comment type="caution">
    <text evidence="6">The sequence shown here is derived from an EMBL/GenBank/DDBJ whole genome shotgun (WGS) entry which is preliminary data.</text>
</comment>
<dbReference type="AlphaFoldDB" id="A0A6N9YQV5"/>
<dbReference type="PROSITE" id="PS00211">
    <property type="entry name" value="ABC_TRANSPORTER_1"/>
    <property type="match status" value="1"/>
</dbReference>
<dbReference type="GO" id="GO:0005524">
    <property type="term" value="F:ATP binding"/>
    <property type="evidence" value="ECO:0007669"/>
    <property type="project" value="UniProtKB-KW"/>
</dbReference>
<dbReference type="PROSITE" id="PS50893">
    <property type="entry name" value="ABC_TRANSPORTER_2"/>
    <property type="match status" value="2"/>
</dbReference>
<dbReference type="InterPro" id="IPR003439">
    <property type="entry name" value="ABC_transporter-like_ATP-bd"/>
</dbReference>
<evidence type="ECO:0000259" key="5">
    <source>
        <dbReference type="PROSITE" id="PS50893"/>
    </source>
</evidence>
<proteinExistence type="predicted"/>
<sequence>MSSALAVEKLTKHFGATTALDQVSLQVAPGRVHALIGLNGSGKSTLVKCLSGFLEPDSGTVLSEESAFVHQDLGLASSLSVTENFVLGRPPVMRGLRIDRRAERELARRALAPVGLADRLDHPVSALSTAERVVLAIARALDGTTTSASSALVLDEPTSALPADEIGIVTRAIREHAGRGMGILFITHRLQEVCDLADDVSVLRDGQLVHSGPVGDMSIADLVATMTGTRTRAAAPPARSGPRGEPVLHATSLSGRQIQDVDLTLHAGEIVGVFGMLGSGVEELGGLLAGRERPASGRVDLVDGAGHARRAGAIGYIPSDRPNKAVLPGLSVRENLCLPSLRGLVRRGRIDRSREHALARRLVTDMGVQPRDHGAAILALSGGNQQKVVLGRWLAVAPPAIVAEEITQGVDVPAKEDLLAQVRAYAARGGAVALLALEPEEVLSTCDRVVVLRHGRLVDAAPRSQTSVSEVLAAMHGTGDDLP</sequence>
<dbReference type="Pfam" id="PF00005">
    <property type="entry name" value="ABC_tran"/>
    <property type="match status" value="2"/>
</dbReference>
<dbReference type="GO" id="GO:0016887">
    <property type="term" value="F:ATP hydrolysis activity"/>
    <property type="evidence" value="ECO:0007669"/>
    <property type="project" value="InterPro"/>
</dbReference>
<dbReference type="InterPro" id="IPR050107">
    <property type="entry name" value="ABC_carbohydrate_import_ATPase"/>
</dbReference>
<keyword evidence="2" id="KW-0677">Repeat</keyword>
<name>A0A6N9YQV5_9ACTN</name>
<dbReference type="RefSeq" id="WP_163820220.1">
    <property type="nucleotide sequence ID" value="NZ_JAAGOB010000011.1"/>
</dbReference>
<evidence type="ECO:0000313" key="6">
    <source>
        <dbReference type="EMBL" id="NED97441.1"/>
    </source>
</evidence>
<dbReference type="InterPro" id="IPR017871">
    <property type="entry name" value="ABC_transporter-like_CS"/>
</dbReference>
<dbReference type="SUPFAM" id="SSF52540">
    <property type="entry name" value="P-loop containing nucleoside triphosphate hydrolases"/>
    <property type="match status" value="2"/>
</dbReference>
<evidence type="ECO:0000313" key="7">
    <source>
        <dbReference type="Proteomes" id="UP000469185"/>
    </source>
</evidence>
<dbReference type="Proteomes" id="UP000469185">
    <property type="component" value="Unassembled WGS sequence"/>
</dbReference>
<feature type="domain" description="ABC transporter" evidence="5">
    <location>
        <begin position="5"/>
        <end position="230"/>
    </location>
</feature>
<evidence type="ECO:0000256" key="2">
    <source>
        <dbReference type="ARBA" id="ARBA00022737"/>
    </source>
</evidence>
<dbReference type="CDD" id="cd03215">
    <property type="entry name" value="ABC_Carb_Monos_II"/>
    <property type="match status" value="1"/>
</dbReference>
<dbReference type="PANTHER" id="PTHR43790">
    <property type="entry name" value="CARBOHYDRATE TRANSPORT ATP-BINDING PROTEIN MG119-RELATED"/>
    <property type="match status" value="1"/>
</dbReference>
<keyword evidence="1" id="KW-0813">Transport</keyword>
<dbReference type="Gene3D" id="3.40.50.300">
    <property type="entry name" value="P-loop containing nucleotide triphosphate hydrolases"/>
    <property type="match status" value="2"/>
</dbReference>
<dbReference type="EMBL" id="JAAGOB010000011">
    <property type="protein sequence ID" value="NED97441.1"/>
    <property type="molecule type" value="Genomic_DNA"/>
</dbReference>
<protein>
    <submittedName>
        <fullName evidence="6">Sugar ABC transporter ATP-binding protein</fullName>
    </submittedName>
</protein>
<gene>
    <name evidence="6" type="ORF">G1H11_19265</name>
</gene>
<dbReference type="InterPro" id="IPR003593">
    <property type="entry name" value="AAA+_ATPase"/>
</dbReference>
<organism evidence="6 7">
    <name type="scientific">Phytoactinopolyspora alkaliphila</name>
    <dbReference type="NCBI Taxonomy" id="1783498"/>
    <lineage>
        <taxon>Bacteria</taxon>
        <taxon>Bacillati</taxon>
        <taxon>Actinomycetota</taxon>
        <taxon>Actinomycetes</taxon>
        <taxon>Jiangellales</taxon>
        <taxon>Jiangellaceae</taxon>
        <taxon>Phytoactinopolyspora</taxon>
    </lineage>
</organism>
<evidence type="ECO:0000256" key="1">
    <source>
        <dbReference type="ARBA" id="ARBA00022448"/>
    </source>
</evidence>
<dbReference type="InterPro" id="IPR027417">
    <property type="entry name" value="P-loop_NTPase"/>
</dbReference>
<accession>A0A6N9YQV5</accession>
<evidence type="ECO:0000256" key="3">
    <source>
        <dbReference type="ARBA" id="ARBA00022741"/>
    </source>
</evidence>